<dbReference type="GO" id="GO:0005634">
    <property type="term" value="C:nucleus"/>
    <property type="evidence" value="ECO:0007669"/>
    <property type="project" value="UniProtKB-SubCell"/>
</dbReference>
<evidence type="ECO:0000313" key="6">
    <source>
        <dbReference type="Proteomes" id="UP000053841"/>
    </source>
</evidence>
<keyword evidence="2" id="KW-0804">Transcription</keyword>
<dbReference type="Proteomes" id="UP000053841">
    <property type="component" value="Unassembled WGS sequence"/>
</dbReference>
<feature type="compositionally biased region" description="Acidic residues" evidence="4">
    <location>
        <begin position="24"/>
        <end position="33"/>
    </location>
</feature>
<evidence type="ECO:0000256" key="2">
    <source>
        <dbReference type="ARBA" id="ARBA00023163"/>
    </source>
</evidence>
<dbReference type="Gene3D" id="2.130.10.10">
    <property type="entry name" value="YVTN repeat-like/Quinoprotein amine dehydrogenase"/>
    <property type="match status" value="1"/>
</dbReference>
<keyword evidence="3" id="KW-0539">Nucleus</keyword>
<dbReference type="InterPro" id="IPR036322">
    <property type="entry name" value="WD40_repeat_dom_sf"/>
</dbReference>
<dbReference type="HOGENOM" id="CLU_018776_0_0_1"/>
<proteinExistence type="predicted"/>
<gene>
    <name evidence="5" type="ORF">COCCADRAFT_23221</name>
</gene>
<dbReference type="AlphaFoldDB" id="W6YHE5"/>
<dbReference type="PANTHER" id="PTHR15052">
    <property type="entry name" value="RNA POLYMERASE III TRANSCRIPTION INITIATION FACTOR COMPLEX SUBUNIT"/>
    <property type="match status" value="1"/>
</dbReference>
<accession>W6YHE5</accession>
<dbReference type="EMBL" id="KI964554">
    <property type="protein sequence ID" value="EUC37143.1"/>
    <property type="molecule type" value="Genomic_DNA"/>
</dbReference>
<feature type="region of interest" description="Disordered" evidence="4">
    <location>
        <begin position="1"/>
        <end position="128"/>
    </location>
</feature>
<dbReference type="InterPro" id="IPR052416">
    <property type="entry name" value="GTF3C_component"/>
</dbReference>
<keyword evidence="6" id="KW-1185">Reference proteome</keyword>
<evidence type="ECO:0000313" key="5">
    <source>
        <dbReference type="EMBL" id="EUC37143.1"/>
    </source>
</evidence>
<dbReference type="KEGG" id="bze:COCCADRAFT_23221"/>
<dbReference type="eggNOG" id="ENOG502S1WJ">
    <property type="taxonomic scope" value="Eukaryota"/>
</dbReference>
<dbReference type="GeneID" id="19145365"/>
<dbReference type="STRING" id="930089.W6YHE5"/>
<evidence type="ECO:0000256" key="1">
    <source>
        <dbReference type="ARBA" id="ARBA00004123"/>
    </source>
</evidence>
<organism evidence="5 6">
    <name type="scientific">Cochliobolus carbonum (strain 26-R-13)</name>
    <name type="common">Maize leaf spot fungus</name>
    <name type="synonym">Bipolaris zeicola</name>
    <dbReference type="NCBI Taxonomy" id="930089"/>
    <lineage>
        <taxon>Eukaryota</taxon>
        <taxon>Fungi</taxon>
        <taxon>Dikarya</taxon>
        <taxon>Ascomycota</taxon>
        <taxon>Pezizomycotina</taxon>
        <taxon>Dothideomycetes</taxon>
        <taxon>Pleosporomycetidae</taxon>
        <taxon>Pleosporales</taxon>
        <taxon>Pleosporineae</taxon>
        <taxon>Pleosporaceae</taxon>
        <taxon>Bipolaris</taxon>
    </lineage>
</organism>
<name>W6YHE5_COCC2</name>
<feature type="region of interest" description="Disordered" evidence="4">
    <location>
        <begin position="665"/>
        <end position="688"/>
    </location>
</feature>
<dbReference type="OrthoDB" id="4703at2759"/>
<feature type="compositionally biased region" description="Acidic residues" evidence="4">
    <location>
        <begin position="45"/>
        <end position="89"/>
    </location>
</feature>
<dbReference type="GO" id="GO:0000127">
    <property type="term" value="C:transcription factor TFIIIC complex"/>
    <property type="evidence" value="ECO:0007669"/>
    <property type="project" value="TreeGrafter"/>
</dbReference>
<comment type="subcellular location">
    <subcellularLocation>
        <location evidence="1">Nucleus</location>
    </subcellularLocation>
</comment>
<dbReference type="RefSeq" id="XP_007708535.1">
    <property type="nucleotide sequence ID" value="XM_007710345.1"/>
</dbReference>
<feature type="compositionally biased region" description="Polar residues" evidence="4">
    <location>
        <begin position="107"/>
        <end position="118"/>
    </location>
</feature>
<dbReference type="GO" id="GO:0006383">
    <property type="term" value="P:transcription by RNA polymerase III"/>
    <property type="evidence" value="ECO:0007669"/>
    <property type="project" value="TreeGrafter"/>
</dbReference>
<dbReference type="PANTHER" id="PTHR15052:SF2">
    <property type="entry name" value="GENERAL TRANSCRIPTION FACTOR 3C POLYPEPTIDE 2"/>
    <property type="match status" value="1"/>
</dbReference>
<protein>
    <recommendedName>
        <fullName evidence="7">Transcription factor TFIIIC complex subunit Tfc6</fullName>
    </recommendedName>
</protein>
<evidence type="ECO:0000256" key="3">
    <source>
        <dbReference type="ARBA" id="ARBA00023242"/>
    </source>
</evidence>
<dbReference type="InterPro" id="IPR015943">
    <property type="entry name" value="WD40/YVTN_repeat-like_dom_sf"/>
</dbReference>
<reference evidence="5 6" key="1">
    <citation type="journal article" date="2013" name="PLoS Genet.">
        <title>Comparative genome structure, secondary metabolite, and effector coding capacity across Cochliobolus pathogens.</title>
        <authorList>
            <person name="Condon B.J."/>
            <person name="Leng Y."/>
            <person name="Wu D."/>
            <person name="Bushley K.E."/>
            <person name="Ohm R.A."/>
            <person name="Otillar R."/>
            <person name="Martin J."/>
            <person name="Schackwitz W."/>
            <person name="Grimwood J."/>
            <person name="MohdZainudin N."/>
            <person name="Xue C."/>
            <person name="Wang R."/>
            <person name="Manning V.A."/>
            <person name="Dhillon B."/>
            <person name="Tu Z.J."/>
            <person name="Steffenson B.J."/>
            <person name="Salamov A."/>
            <person name="Sun H."/>
            <person name="Lowry S."/>
            <person name="LaButti K."/>
            <person name="Han J."/>
            <person name="Copeland A."/>
            <person name="Lindquist E."/>
            <person name="Barry K."/>
            <person name="Schmutz J."/>
            <person name="Baker S.E."/>
            <person name="Ciuffetti L.M."/>
            <person name="Grigoriev I.V."/>
            <person name="Zhong S."/>
            <person name="Turgeon B.G."/>
        </authorList>
    </citation>
    <scope>NUCLEOTIDE SEQUENCE [LARGE SCALE GENOMIC DNA]</scope>
    <source>
        <strain evidence="5 6">26-R-13</strain>
    </source>
</reference>
<dbReference type="SUPFAM" id="SSF50978">
    <property type="entry name" value="WD40 repeat-like"/>
    <property type="match status" value="1"/>
</dbReference>
<evidence type="ECO:0008006" key="7">
    <source>
        <dbReference type="Google" id="ProtNLM"/>
    </source>
</evidence>
<evidence type="ECO:0000256" key="4">
    <source>
        <dbReference type="SAM" id="MobiDB-lite"/>
    </source>
</evidence>
<sequence length="776" mass="86531">MPADFSSPRQSRGKQRKSYRVEDEYSFLDEEDGSAASGNQSPAFQDDDEDEDDFMPDAQEEEAEDDFEDEEEENDENEDVEEDEEESDDSLVTPKRGARGPKATPVKQPTTPLVQRNKPSTEHVPSPIIFAKGSGIKVRNVDAENKLRTRGVPDFDKIGGHEPRLKNLFGPDGQHLRPVLASRDYWSSQETFPIKKPGRVDPGQTELGGLRRSFFEKEGTREKESEVLKQWYRHTGKMVFEASQATKELSKDEAKVYMRNDGPESLNVLTGPVDSPQVTALEKGTYMHVGQSFPDKDSRRGWLFNSGSRIQDAQWATKEDSRTQYVAVAVEQRPMDGNRPKPMEIPKAPAFSATAPFPASIQIWAFEATEEGELDSSKEPRLELVVCANWGAPKQLRWCPVAAADTNADSDTETETHIGMLAVIWSDGRVRILNLCVPKRPDGQCQPTYLRFSHTAFEVSIPQTVPSCLQWLSGTTLAVATAAGTVAIWTLTRPGTLSPTNNPRPWFYHQLADTFILTISSAWPSNPHYLSISTADGFARLFDLRSPTADTTASIRGRTLCLTQAWHEHTQSFVMPDEHYILRHTPLRRYYHNLYSMRLDNSITRVATSPVHPGVLVGGTDGDVQTSNPVMRIANYKVVPWQQKWFVHEWRSEVGKLTVKPVTITNAHGEERSGEGEEKEEDSNASVAKVPEDILAQPLVRMSEGYKAVQQGIASSSVSKRKGNPEIGRSISIFEEKSAVTALAWNPSLKYGTWAVAGMGSGLLRVEDVGIVEKKK</sequence>